<gene>
    <name evidence="1" type="ORF">F2Q69_00009508</name>
</gene>
<sequence length="67" mass="7800">MRYEPNEPKESSYGLDRSWLVLSGFWLDYQPYPVELARKDELQFGQFGQFDGLVVDLVKAPIRTFVG</sequence>
<evidence type="ECO:0000313" key="1">
    <source>
        <dbReference type="EMBL" id="KAF3510571.1"/>
    </source>
</evidence>
<organism evidence="1 2">
    <name type="scientific">Brassica cretica</name>
    <name type="common">Mustard</name>
    <dbReference type="NCBI Taxonomy" id="69181"/>
    <lineage>
        <taxon>Eukaryota</taxon>
        <taxon>Viridiplantae</taxon>
        <taxon>Streptophyta</taxon>
        <taxon>Embryophyta</taxon>
        <taxon>Tracheophyta</taxon>
        <taxon>Spermatophyta</taxon>
        <taxon>Magnoliopsida</taxon>
        <taxon>eudicotyledons</taxon>
        <taxon>Gunneridae</taxon>
        <taxon>Pentapetalae</taxon>
        <taxon>rosids</taxon>
        <taxon>malvids</taxon>
        <taxon>Brassicales</taxon>
        <taxon>Brassicaceae</taxon>
        <taxon>Brassiceae</taxon>
        <taxon>Brassica</taxon>
    </lineage>
</organism>
<accession>A0A8S9P8K5</accession>
<dbReference type="EMBL" id="QGKX02001521">
    <property type="protein sequence ID" value="KAF3510571.1"/>
    <property type="molecule type" value="Genomic_DNA"/>
</dbReference>
<comment type="caution">
    <text evidence="1">The sequence shown here is derived from an EMBL/GenBank/DDBJ whole genome shotgun (WGS) entry which is preliminary data.</text>
</comment>
<protein>
    <submittedName>
        <fullName evidence="1">Uncharacterized protein</fullName>
    </submittedName>
</protein>
<proteinExistence type="predicted"/>
<dbReference type="AlphaFoldDB" id="A0A8S9P8K5"/>
<evidence type="ECO:0000313" key="2">
    <source>
        <dbReference type="Proteomes" id="UP000712600"/>
    </source>
</evidence>
<dbReference type="Proteomes" id="UP000712600">
    <property type="component" value="Unassembled WGS sequence"/>
</dbReference>
<name>A0A8S9P8K5_BRACR</name>
<reference evidence="1" key="1">
    <citation type="submission" date="2019-12" db="EMBL/GenBank/DDBJ databases">
        <title>Genome sequencing and annotation of Brassica cretica.</title>
        <authorList>
            <person name="Studholme D.J."/>
            <person name="Sarris P."/>
        </authorList>
    </citation>
    <scope>NUCLEOTIDE SEQUENCE</scope>
    <source>
        <strain evidence="1">PFS-109/04</strain>
        <tissue evidence="1">Leaf</tissue>
    </source>
</reference>